<keyword evidence="4" id="KW-0808">Transferase</keyword>
<keyword evidence="3" id="KW-0418">Kinase</keyword>
<dbReference type="FunFam" id="3.30.200.20:FF:000604">
    <property type="entry name" value="Proline-rich receptor-like protein kinase PERK8"/>
    <property type="match status" value="1"/>
</dbReference>
<keyword evidence="5" id="KW-0812">Transmembrane</keyword>
<evidence type="ECO:0000256" key="2">
    <source>
        <dbReference type="ARBA" id="ARBA00012513"/>
    </source>
</evidence>
<keyword evidence="7" id="KW-0067">ATP-binding</keyword>
<dbReference type="Pfam" id="PF07714">
    <property type="entry name" value="PK_Tyr_Ser-Thr"/>
    <property type="match status" value="1"/>
</dbReference>
<dbReference type="InterPro" id="IPR011009">
    <property type="entry name" value="Kinase-like_dom_sf"/>
</dbReference>
<sequence length="688" mass="76766">MGGQKVVVIQDASREVIWSAIRWILHGFSLKPGDELTLLAVLHQVNNPSTSSLMGAGKFLGFRSKVDSGIFGANPKLVEEEVARKSDEYQKNEEAAQLSHQCKMQKIKFCIEVQPWPSPKVVAVEVAKEFKASWVILDRQMKKDKKYFLERLSCGISRMKRDNTIEQLRGPKAIENPKLAAGKSTTTYVTYAEMIPELGKNVSPNKSPNTQKTPSGTEQGGDESGEPPRENHQKLPLSKSSSSDHMLTIAVPNSSKGNTVQEEEDITTKTEQEMAEEQSSFSIPDAKDGGQTEVNNTASPNELEKHTREGNLMGGFKSDQAFENSICSVCQNKRPMFGWKKEFTYAELHAATEGFSSANFLSEGGFGSVYRGELKNGLKIAVKQHNHASFQGEKEFKSEVYVLSKARHKNLVMLLGSCSEGSHRLLVYEYVCNGELDKHLSRDFGLARTHHEDADDSQTKVVGTLGYLAPEYAESGKVSSKTDVYSFGVVLLQLITGRSTTEKITDGESLTGWARPLLKDKNYPDLIDERIVDSHDMHQLFWMVIVTEKCLSKDPKKRWNMKNVSRVAMDQLGSYQMLMDKPAQWFRLVVDALEYISFGNTTCIRDFSPPESDSISTIMDSPGSQNNSEESPSNTRVSTLRDTISARKSRVSSSTSSEQSNHLGGKERERRKGMGMNNSELLYEEMLN</sequence>
<comment type="catalytic activity">
    <reaction evidence="10">
        <text>L-threonyl-[protein] + ATP = O-phospho-L-threonyl-[protein] + ADP + H(+)</text>
        <dbReference type="Rhea" id="RHEA:46608"/>
        <dbReference type="Rhea" id="RHEA-COMP:11060"/>
        <dbReference type="Rhea" id="RHEA-COMP:11605"/>
        <dbReference type="ChEBI" id="CHEBI:15378"/>
        <dbReference type="ChEBI" id="CHEBI:30013"/>
        <dbReference type="ChEBI" id="CHEBI:30616"/>
        <dbReference type="ChEBI" id="CHEBI:61977"/>
        <dbReference type="ChEBI" id="CHEBI:456216"/>
        <dbReference type="EC" id="2.7.11.1"/>
    </reaction>
</comment>
<proteinExistence type="predicted"/>
<evidence type="ECO:0000256" key="11">
    <source>
        <dbReference type="ARBA" id="ARBA00048679"/>
    </source>
</evidence>
<evidence type="ECO:0000256" key="3">
    <source>
        <dbReference type="ARBA" id="ARBA00022527"/>
    </source>
</evidence>
<protein>
    <recommendedName>
        <fullName evidence="2">non-specific serine/threonine protein kinase</fullName>
        <ecNumber evidence="2">2.7.11.1</ecNumber>
    </recommendedName>
</protein>
<feature type="compositionally biased region" description="Polar residues" evidence="12">
    <location>
        <begin position="238"/>
        <end position="260"/>
    </location>
</feature>
<feature type="compositionally biased region" description="Polar residues" evidence="12">
    <location>
        <begin position="202"/>
        <end position="217"/>
    </location>
</feature>
<evidence type="ECO:0000256" key="7">
    <source>
        <dbReference type="ARBA" id="ARBA00022840"/>
    </source>
</evidence>
<feature type="domain" description="Protein kinase" evidence="13">
    <location>
        <begin position="355"/>
        <end position="578"/>
    </location>
</feature>
<feature type="region of interest" description="Disordered" evidence="12">
    <location>
        <begin position="609"/>
        <end position="688"/>
    </location>
</feature>
<evidence type="ECO:0000256" key="9">
    <source>
        <dbReference type="ARBA" id="ARBA00023136"/>
    </source>
</evidence>
<evidence type="ECO:0000256" key="4">
    <source>
        <dbReference type="ARBA" id="ARBA00022679"/>
    </source>
</evidence>
<dbReference type="GO" id="GO:0004674">
    <property type="term" value="F:protein serine/threonine kinase activity"/>
    <property type="evidence" value="ECO:0007669"/>
    <property type="project" value="UniProtKB-KW"/>
</dbReference>
<evidence type="ECO:0000313" key="14">
    <source>
        <dbReference type="EMBL" id="THF98029.1"/>
    </source>
</evidence>
<dbReference type="GO" id="GO:0005886">
    <property type="term" value="C:plasma membrane"/>
    <property type="evidence" value="ECO:0007669"/>
    <property type="project" value="UniProtKB-SubCell"/>
</dbReference>
<organism evidence="14 15">
    <name type="scientific">Camellia sinensis var. sinensis</name>
    <name type="common">China tea</name>
    <dbReference type="NCBI Taxonomy" id="542762"/>
    <lineage>
        <taxon>Eukaryota</taxon>
        <taxon>Viridiplantae</taxon>
        <taxon>Streptophyta</taxon>
        <taxon>Embryophyta</taxon>
        <taxon>Tracheophyta</taxon>
        <taxon>Spermatophyta</taxon>
        <taxon>Magnoliopsida</taxon>
        <taxon>eudicotyledons</taxon>
        <taxon>Gunneridae</taxon>
        <taxon>Pentapetalae</taxon>
        <taxon>asterids</taxon>
        <taxon>Ericales</taxon>
        <taxon>Theaceae</taxon>
        <taxon>Camellia</taxon>
    </lineage>
</organism>
<reference evidence="14 15" key="1">
    <citation type="journal article" date="2018" name="Proc. Natl. Acad. Sci. U.S.A.">
        <title>Draft genome sequence of Camellia sinensis var. sinensis provides insights into the evolution of the tea genome and tea quality.</title>
        <authorList>
            <person name="Wei C."/>
            <person name="Yang H."/>
            <person name="Wang S."/>
            <person name="Zhao J."/>
            <person name="Liu C."/>
            <person name="Gao L."/>
            <person name="Xia E."/>
            <person name="Lu Y."/>
            <person name="Tai Y."/>
            <person name="She G."/>
            <person name="Sun J."/>
            <person name="Cao H."/>
            <person name="Tong W."/>
            <person name="Gao Q."/>
            <person name="Li Y."/>
            <person name="Deng W."/>
            <person name="Jiang X."/>
            <person name="Wang W."/>
            <person name="Chen Q."/>
            <person name="Zhang S."/>
            <person name="Li H."/>
            <person name="Wu J."/>
            <person name="Wang P."/>
            <person name="Li P."/>
            <person name="Shi C."/>
            <person name="Zheng F."/>
            <person name="Jian J."/>
            <person name="Huang B."/>
            <person name="Shan D."/>
            <person name="Shi M."/>
            <person name="Fang C."/>
            <person name="Yue Y."/>
            <person name="Li F."/>
            <person name="Li D."/>
            <person name="Wei S."/>
            <person name="Han B."/>
            <person name="Jiang C."/>
            <person name="Yin Y."/>
            <person name="Xia T."/>
            <person name="Zhang Z."/>
            <person name="Bennetzen J.L."/>
            <person name="Zhao S."/>
            <person name="Wan X."/>
        </authorList>
    </citation>
    <scope>NUCLEOTIDE SEQUENCE [LARGE SCALE GENOMIC DNA]</scope>
    <source>
        <strain evidence="15">cv. Shuchazao</strain>
        <tissue evidence="14">Leaf</tissue>
    </source>
</reference>
<dbReference type="Gene3D" id="1.10.510.10">
    <property type="entry name" value="Transferase(Phosphotransferase) domain 1"/>
    <property type="match status" value="1"/>
</dbReference>
<evidence type="ECO:0000256" key="6">
    <source>
        <dbReference type="ARBA" id="ARBA00022741"/>
    </source>
</evidence>
<gene>
    <name evidence="14" type="ORF">TEA_022751</name>
</gene>
<dbReference type="STRING" id="542762.A0A4S4D6K2"/>
<dbReference type="InterPro" id="IPR047117">
    <property type="entry name" value="PERK1-13-like"/>
</dbReference>
<dbReference type="EMBL" id="SDRB02012338">
    <property type="protein sequence ID" value="THF98029.1"/>
    <property type="molecule type" value="Genomic_DNA"/>
</dbReference>
<name>A0A4S4D6K2_CAMSN</name>
<keyword evidence="3" id="KW-0723">Serine/threonine-protein kinase</keyword>
<dbReference type="SUPFAM" id="SSF56112">
    <property type="entry name" value="Protein kinase-like (PK-like)"/>
    <property type="match status" value="1"/>
</dbReference>
<dbReference type="PANTHER" id="PTHR47982">
    <property type="entry name" value="PROLINE-RICH RECEPTOR-LIKE PROTEIN KINASE PERK4"/>
    <property type="match status" value="1"/>
</dbReference>
<dbReference type="EC" id="2.7.11.1" evidence="2"/>
<dbReference type="Proteomes" id="UP000306102">
    <property type="component" value="Unassembled WGS sequence"/>
</dbReference>
<dbReference type="InterPro" id="IPR000719">
    <property type="entry name" value="Prot_kinase_dom"/>
</dbReference>
<dbReference type="AlphaFoldDB" id="A0A4S4D6K2"/>
<evidence type="ECO:0000256" key="1">
    <source>
        <dbReference type="ARBA" id="ARBA00004162"/>
    </source>
</evidence>
<dbReference type="InterPro" id="IPR001245">
    <property type="entry name" value="Ser-Thr/Tyr_kinase_cat_dom"/>
</dbReference>
<evidence type="ECO:0000259" key="13">
    <source>
        <dbReference type="PROSITE" id="PS50011"/>
    </source>
</evidence>
<dbReference type="PANTHER" id="PTHR47982:SF42">
    <property type="entry name" value="PROTEIN KINASE DOMAIN-CONTAINING PROTEIN"/>
    <property type="match status" value="1"/>
</dbReference>
<dbReference type="GO" id="GO:0005524">
    <property type="term" value="F:ATP binding"/>
    <property type="evidence" value="ECO:0007669"/>
    <property type="project" value="UniProtKB-KW"/>
</dbReference>
<keyword evidence="15" id="KW-1185">Reference proteome</keyword>
<evidence type="ECO:0000256" key="8">
    <source>
        <dbReference type="ARBA" id="ARBA00022989"/>
    </source>
</evidence>
<evidence type="ECO:0000256" key="10">
    <source>
        <dbReference type="ARBA" id="ARBA00047899"/>
    </source>
</evidence>
<comment type="subcellular location">
    <subcellularLocation>
        <location evidence="1">Cell membrane</location>
        <topology evidence="1">Single-pass membrane protein</topology>
    </subcellularLocation>
</comment>
<accession>A0A4S4D6K2</accession>
<evidence type="ECO:0000256" key="12">
    <source>
        <dbReference type="SAM" id="MobiDB-lite"/>
    </source>
</evidence>
<dbReference type="Pfam" id="PF00069">
    <property type="entry name" value="Pkinase"/>
    <property type="match status" value="1"/>
</dbReference>
<keyword evidence="9" id="KW-0472">Membrane</keyword>
<dbReference type="Gene3D" id="3.30.200.20">
    <property type="entry name" value="Phosphorylase Kinase, domain 1"/>
    <property type="match status" value="1"/>
</dbReference>
<feature type="region of interest" description="Disordered" evidence="12">
    <location>
        <begin position="199"/>
        <end position="302"/>
    </location>
</feature>
<comment type="caution">
    <text evidence="14">The sequence shown here is derived from an EMBL/GenBank/DDBJ whole genome shotgun (WGS) entry which is preliminary data.</text>
</comment>
<keyword evidence="6" id="KW-0547">Nucleotide-binding</keyword>
<evidence type="ECO:0000313" key="15">
    <source>
        <dbReference type="Proteomes" id="UP000306102"/>
    </source>
</evidence>
<feature type="compositionally biased region" description="Polar residues" evidence="12">
    <location>
        <begin position="611"/>
        <end position="642"/>
    </location>
</feature>
<feature type="compositionally biased region" description="Low complexity" evidence="12">
    <location>
        <begin position="651"/>
        <end position="660"/>
    </location>
</feature>
<evidence type="ECO:0000256" key="5">
    <source>
        <dbReference type="ARBA" id="ARBA00022692"/>
    </source>
</evidence>
<comment type="catalytic activity">
    <reaction evidence="11">
        <text>L-seryl-[protein] + ATP = O-phospho-L-seryl-[protein] + ADP + H(+)</text>
        <dbReference type="Rhea" id="RHEA:17989"/>
        <dbReference type="Rhea" id="RHEA-COMP:9863"/>
        <dbReference type="Rhea" id="RHEA-COMP:11604"/>
        <dbReference type="ChEBI" id="CHEBI:15378"/>
        <dbReference type="ChEBI" id="CHEBI:29999"/>
        <dbReference type="ChEBI" id="CHEBI:30616"/>
        <dbReference type="ChEBI" id="CHEBI:83421"/>
        <dbReference type="ChEBI" id="CHEBI:456216"/>
        <dbReference type="EC" id="2.7.11.1"/>
    </reaction>
</comment>
<dbReference type="PROSITE" id="PS50011">
    <property type="entry name" value="PROTEIN_KINASE_DOM"/>
    <property type="match status" value="1"/>
</dbReference>
<keyword evidence="8" id="KW-1133">Transmembrane helix</keyword>